<dbReference type="InterPro" id="IPR036291">
    <property type="entry name" value="NAD(P)-bd_dom_sf"/>
</dbReference>
<name>A0A4R6QN53_9BURK</name>
<gene>
    <name evidence="2" type="ORF">DES47_104585</name>
</gene>
<feature type="chain" id="PRO_5020550219" evidence="1">
    <location>
        <begin position="20"/>
        <end position="332"/>
    </location>
</feature>
<protein>
    <submittedName>
        <fullName evidence="2">2'-hydroxyisoflavone reductase</fullName>
    </submittedName>
</protein>
<dbReference type="OrthoDB" id="7941246at2"/>
<dbReference type="InParanoid" id="A0A4R6QN53"/>
<organism evidence="2 3">
    <name type="scientific">Roseateles toxinivorans</name>
    <dbReference type="NCBI Taxonomy" id="270368"/>
    <lineage>
        <taxon>Bacteria</taxon>
        <taxon>Pseudomonadati</taxon>
        <taxon>Pseudomonadota</taxon>
        <taxon>Betaproteobacteria</taxon>
        <taxon>Burkholderiales</taxon>
        <taxon>Sphaerotilaceae</taxon>
        <taxon>Roseateles</taxon>
    </lineage>
</organism>
<sequence length="332" mass="35277">MKLLVIGGGVFLGSAFVSAALARGHQITVFQRGKSSAVPPVGVERILGDRKTDLARATGDWDAIIDTCAYLPADVRGAIEALRPSCPYLLVSSISAFAALPEPGMTESAQLHQQDMSGVEAVTGETYGPLKAACERELMAHAAHPIIVRPGLIVGEQDPSGRFGYWADRIARGGEVLAPVAPDLPAQCIDVHDLAAFMLTLVEQGARDDFNASGPSDLTLGEVLDTARSVSDSEARVTWVSEAFLEQQGVGAWVELPLWIPSADVSLAGMLRVDCSKARAHGLHCRTIADTLRSTLAWVNTPAGQASLARQLKPEREQALLAAWHDARQTSG</sequence>
<reference evidence="2 3" key="1">
    <citation type="submission" date="2019-03" db="EMBL/GenBank/DDBJ databases">
        <title>Genomic Encyclopedia of Type Strains, Phase IV (KMG-IV): sequencing the most valuable type-strain genomes for metagenomic binning, comparative biology and taxonomic classification.</title>
        <authorList>
            <person name="Goeker M."/>
        </authorList>
    </citation>
    <scope>NUCLEOTIDE SEQUENCE [LARGE SCALE GENOMIC DNA]</scope>
    <source>
        <strain evidence="2 3">DSM 16998</strain>
    </source>
</reference>
<evidence type="ECO:0000256" key="1">
    <source>
        <dbReference type="SAM" id="SignalP"/>
    </source>
</evidence>
<dbReference type="SUPFAM" id="SSF51735">
    <property type="entry name" value="NAD(P)-binding Rossmann-fold domains"/>
    <property type="match status" value="1"/>
</dbReference>
<dbReference type="RefSeq" id="WP_133702112.1">
    <property type="nucleotide sequence ID" value="NZ_SNXS01000004.1"/>
</dbReference>
<evidence type="ECO:0000313" key="2">
    <source>
        <dbReference type="EMBL" id="TDP64295.1"/>
    </source>
</evidence>
<evidence type="ECO:0000313" key="3">
    <source>
        <dbReference type="Proteomes" id="UP000295361"/>
    </source>
</evidence>
<dbReference type="Gene3D" id="3.40.50.720">
    <property type="entry name" value="NAD(P)-binding Rossmann-like Domain"/>
    <property type="match status" value="1"/>
</dbReference>
<dbReference type="AlphaFoldDB" id="A0A4R6QN53"/>
<accession>A0A4R6QN53</accession>
<keyword evidence="3" id="KW-1185">Reference proteome</keyword>
<comment type="caution">
    <text evidence="2">The sequence shown here is derived from an EMBL/GenBank/DDBJ whole genome shotgun (WGS) entry which is preliminary data.</text>
</comment>
<keyword evidence="1" id="KW-0732">Signal</keyword>
<proteinExistence type="predicted"/>
<feature type="signal peptide" evidence="1">
    <location>
        <begin position="1"/>
        <end position="19"/>
    </location>
</feature>
<dbReference type="Proteomes" id="UP000295361">
    <property type="component" value="Unassembled WGS sequence"/>
</dbReference>
<dbReference type="EMBL" id="SNXS01000004">
    <property type="protein sequence ID" value="TDP64295.1"/>
    <property type="molecule type" value="Genomic_DNA"/>
</dbReference>